<evidence type="ECO:0000313" key="1">
    <source>
        <dbReference type="EMBL" id="GBP71895.1"/>
    </source>
</evidence>
<gene>
    <name evidence="1" type="ORF">EVAR_56052_1</name>
</gene>
<proteinExistence type="predicted"/>
<dbReference type="Proteomes" id="UP000299102">
    <property type="component" value="Unassembled WGS sequence"/>
</dbReference>
<evidence type="ECO:0000313" key="2">
    <source>
        <dbReference type="Proteomes" id="UP000299102"/>
    </source>
</evidence>
<dbReference type="EMBL" id="BGZK01001125">
    <property type="protein sequence ID" value="GBP71895.1"/>
    <property type="molecule type" value="Genomic_DNA"/>
</dbReference>
<organism evidence="1 2">
    <name type="scientific">Eumeta variegata</name>
    <name type="common">Bagworm moth</name>
    <name type="synonym">Eumeta japonica</name>
    <dbReference type="NCBI Taxonomy" id="151549"/>
    <lineage>
        <taxon>Eukaryota</taxon>
        <taxon>Metazoa</taxon>
        <taxon>Ecdysozoa</taxon>
        <taxon>Arthropoda</taxon>
        <taxon>Hexapoda</taxon>
        <taxon>Insecta</taxon>
        <taxon>Pterygota</taxon>
        <taxon>Neoptera</taxon>
        <taxon>Endopterygota</taxon>
        <taxon>Lepidoptera</taxon>
        <taxon>Glossata</taxon>
        <taxon>Ditrysia</taxon>
        <taxon>Tineoidea</taxon>
        <taxon>Psychidae</taxon>
        <taxon>Oiketicinae</taxon>
        <taxon>Eumeta</taxon>
    </lineage>
</organism>
<protein>
    <submittedName>
        <fullName evidence="1">Uncharacterized protein</fullName>
    </submittedName>
</protein>
<reference evidence="1 2" key="1">
    <citation type="journal article" date="2019" name="Commun. Biol.">
        <title>The bagworm genome reveals a unique fibroin gene that provides high tensile strength.</title>
        <authorList>
            <person name="Kono N."/>
            <person name="Nakamura H."/>
            <person name="Ohtoshi R."/>
            <person name="Tomita M."/>
            <person name="Numata K."/>
            <person name="Arakawa K."/>
        </authorList>
    </citation>
    <scope>NUCLEOTIDE SEQUENCE [LARGE SCALE GENOMIC DNA]</scope>
</reference>
<name>A0A4C1YC36_EUMVA</name>
<sequence length="108" mass="12259">MSMYPLTTLLDLRLSREIFKFEPLKWGHHHWTVGVVSPTSRRPGIRQHKSSVPHLHPQEKGCGRSTNEHAGILSNWPCGLFAYIGRRRVNRLCPYCACVALCRGLPGI</sequence>
<comment type="caution">
    <text evidence="1">The sequence shown here is derived from an EMBL/GenBank/DDBJ whole genome shotgun (WGS) entry which is preliminary data.</text>
</comment>
<accession>A0A4C1YC36</accession>
<dbReference type="AlphaFoldDB" id="A0A4C1YC36"/>
<keyword evidence="2" id="KW-1185">Reference proteome</keyword>